<keyword evidence="3" id="KW-1185">Reference proteome</keyword>
<gene>
    <name evidence="2" type="ORF">CEE69_05120</name>
</gene>
<organism evidence="2 3">
    <name type="scientific">Rhodopirellula bahusiensis</name>
    <dbReference type="NCBI Taxonomy" id="2014065"/>
    <lineage>
        <taxon>Bacteria</taxon>
        <taxon>Pseudomonadati</taxon>
        <taxon>Planctomycetota</taxon>
        <taxon>Planctomycetia</taxon>
        <taxon>Pirellulales</taxon>
        <taxon>Pirellulaceae</taxon>
        <taxon>Rhodopirellula</taxon>
    </lineage>
</organism>
<dbReference type="InterPro" id="IPR056925">
    <property type="entry name" value="ParE-like"/>
</dbReference>
<proteinExistence type="predicted"/>
<dbReference type="Proteomes" id="UP000225740">
    <property type="component" value="Unassembled WGS sequence"/>
</dbReference>
<reference evidence="2 3" key="1">
    <citation type="submission" date="2017-06" db="EMBL/GenBank/DDBJ databases">
        <title>Description of Rhodopirellula bahusiensis sp. nov.</title>
        <authorList>
            <person name="Kizina J."/>
            <person name="Harder J."/>
        </authorList>
    </citation>
    <scope>NUCLEOTIDE SEQUENCE [LARGE SCALE GENOMIC DNA]</scope>
    <source>
        <strain evidence="2 3">SWK21</strain>
    </source>
</reference>
<accession>A0A2G1WCF9</accession>
<dbReference type="InterPro" id="IPR035093">
    <property type="entry name" value="RelE/ParE_toxin_dom_sf"/>
</dbReference>
<dbReference type="Pfam" id="PF24732">
    <property type="entry name" value="ParE_like"/>
    <property type="match status" value="1"/>
</dbReference>
<comment type="caution">
    <text evidence="2">The sequence shown here is derived from an EMBL/GenBank/DDBJ whole genome shotgun (WGS) entry which is preliminary data.</text>
</comment>
<evidence type="ECO:0000313" key="3">
    <source>
        <dbReference type="Proteomes" id="UP000225740"/>
    </source>
</evidence>
<sequence length="89" mass="10383">MNSFTTRRFRDCFAALPRHIQQQTREAYRQFLLNPSHPGLRFKPIVGHDNIWSARITLDYRAVCVIESGNATWFWIGSHSDYDKLLSVG</sequence>
<dbReference type="SUPFAM" id="SSF143011">
    <property type="entry name" value="RelE-like"/>
    <property type="match status" value="1"/>
</dbReference>
<name>A0A2G1WCF9_9BACT</name>
<feature type="domain" description="ParE-like toxin" evidence="1">
    <location>
        <begin position="19"/>
        <end position="84"/>
    </location>
</feature>
<dbReference type="Gene3D" id="3.30.2310.20">
    <property type="entry name" value="RelE-like"/>
    <property type="match status" value="1"/>
</dbReference>
<dbReference type="EMBL" id="NIZW01000002">
    <property type="protein sequence ID" value="PHQ36723.1"/>
    <property type="molecule type" value="Genomic_DNA"/>
</dbReference>
<evidence type="ECO:0000313" key="2">
    <source>
        <dbReference type="EMBL" id="PHQ36723.1"/>
    </source>
</evidence>
<evidence type="ECO:0000259" key="1">
    <source>
        <dbReference type="Pfam" id="PF24732"/>
    </source>
</evidence>
<dbReference type="AlphaFoldDB" id="A0A2G1WCF9"/>
<protein>
    <recommendedName>
        <fullName evidence="1">ParE-like toxin domain-containing protein</fullName>
    </recommendedName>
</protein>